<reference evidence="12 13" key="1">
    <citation type="submission" date="2014-08" db="EMBL/GenBank/DDBJ databases">
        <title>Porphyromonas canoris strain:OH2762 Genome sequencing.</title>
        <authorList>
            <person name="Wallis C."/>
            <person name="Deusch O."/>
            <person name="O'Flynn C."/>
            <person name="Davis I."/>
            <person name="Jospin G."/>
            <person name="Darling A.E."/>
            <person name="Coil D.A."/>
            <person name="Alexiev A."/>
            <person name="Horsfall A."/>
            <person name="Kirkwood N."/>
            <person name="Harris S."/>
            <person name="Eisen J.A."/>
        </authorList>
    </citation>
    <scope>NUCLEOTIDE SEQUENCE [LARGE SCALE GENOMIC DNA]</scope>
    <source>
        <strain evidence="13">COT-108 OH2762</strain>
    </source>
</reference>
<dbReference type="InterPro" id="IPR036721">
    <property type="entry name" value="RCK_C_sf"/>
</dbReference>
<dbReference type="EMBL" id="JQZV01000009">
    <property type="protein sequence ID" value="KGN92595.1"/>
    <property type="molecule type" value="Genomic_DNA"/>
</dbReference>
<evidence type="ECO:0000256" key="8">
    <source>
        <dbReference type="ARBA" id="ARBA00023065"/>
    </source>
</evidence>
<evidence type="ECO:0000259" key="11">
    <source>
        <dbReference type="PROSITE" id="PS51202"/>
    </source>
</evidence>
<keyword evidence="4" id="KW-1003">Cell membrane</keyword>
<gene>
    <name evidence="12" type="ORF">HQ43_04995</name>
</gene>
<feature type="transmembrane region" description="Helical" evidence="10">
    <location>
        <begin position="196"/>
        <end position="216"/>
    </location>
</feature>
<dbReference type="InterPro" id="IPR006153">
    <property type="entry name" value="Cation/H_exchanger_TM"/>
</dbReference>
<feature type="transmembrane region" description="Helical" evidence="10">
    <location>
        <begin position="341"/>
        <end position="362"/>
    </location>
</feature>
<keyword evidence="8" id="KW-0406">Ion transport</keyword>
<evidence type="ECO:0000256" key="1">
    <source>
        <dbReference type="ARBA" id="ARBA00004651"/>
    </source>
</evidence>
<feature type="transmembrane region" description="Helical" evidence="10">
    <location>
        <begin position="368"/>
        <end position="385"/>
    </location>
</feature>
<keyword evidence="5" id="KW-0630">Potassium</keyword>
<feature type="transmembrane region" description="Helical" evidence="10">
    <location>
        <begin position="89"/>
        <end position="112"/>
    </location>
</feature>
<comment type="subcellular location">
    <subcellularLocation>
        <location evidence="1">Cell membrane</location>
        <topology evidence="1">Multi-pass membrane protein</topology>
    </subcellularLocation>
</comment>
<feature type="transmembrane region" description="Helical" evidence="10">
    <location>
        <begin position="33"/>
        <end position="51"/>
    </location>
</feature>
<dbReference type="Gene3D" id="3.30.70.1450">
    <property type="entry name" value="Regulator of K+ conductance, C-terminal domain"/>
    <property type="match status" value="1"/>
</dbReference>
<dbReference type="InterPro" id="IPR006037">
    <property type="entry name" value="RCK_C"/>
</dbReference>
<sequence length="500" mass="55103">MFTPEHFLLVGSSLIILGLILSRAGFKLGVPVLLLFLGVGMLAGEEGLGISFNDTKIAQFVGVMALTVILFSGGMDTNFKDVKPRLKEGISLATVGVLLTTLLTGTFIYYLFQLEFMPIHLTYVQSLLCAAVMSSTDSASVFSILRTKEITLKQNLRPTLELESGSNDPMAYMLTVILIQLASLGDISTFEAVFDFFRQFIIGAFVGWGMGKIAVWMVNRINLPNPSLYPILLLAFSGLIFASAYAFKGNGYLAVYIGGLIVGNSKLKFQKSVKGFFDGFAWLWQLIMFLTLGLLVVPSELFHVAIPAILIALFLIFLGRPIATFLTLLPIRSSLSNKARLYVSWMGLRGAVPIIFATYPLVAEVPNATTIFNVVFFITLLSLIIQGSTATWMAEKLDLVDEPVQKRVFDVELPEEIKSALSEIIVTQEMLAYGNTLTDIPLPRHTLAVMVLRGGHYFIPSGTTELQVEDHILLISDDQEALLAYYEETGIAPYRMEVNE</sequence>
<feature type="transmembrane region" description="Helical" evidence="10">
    <location>
        <begin position="304"/>
        <end position="329"/>
    </location>
</feature>
<evidence type="ECO:0000256" key="3">
    <source>
        <dbReference type="ARBA" id="ARBA00022449"/>
    </source>
</evidence>
<comment type="caution">
    <text evidence="12">The sequence shown here is derived from an EMBL/GenBank/DDBJ whole genome shotgun (WGS) entry which is preliminary data.</text>
</comment>
<accession>A0ABR4XL87</accession>
<dbReference type="RefSeq" id="WP_036790428.1">
    <property type="nucleotide sequence ID" value="NZ_JQZV01000009.1"/>
</dbReference>
<keyword evidence="9 10" id="KW-0472">Membrane</keyword>
<dbReference type="NCBIfam" id="NF003716">
    <property type="entry name" value="PRK05326.1-3"/>
    <property type="match status" value="1"/>
</dbReference>
<evidence type="ECO:0000256" key="7">
    <source>
        <dbReference type="ARBA" id="ARBA00022989"/>
    </source>
</evidence>
<evidence type="ECO:0000256" key="6">
    <source>
        <dbReference type="ARBA" id="ARBA00022692"/>
    </source>
</evidence>
<feature type="transmembrane region" description="Helical" evidence="10">
    <location>
        <begin position="281"/>
        <end position="298"/>
    </location>
</feature>
<evidence type="ECO:0000256" key="2">
    <source>
        <dbReference type="ARBA" id="ARBA00022448"/>
    </source>
</evidence>
<keyword evidence="13" id="KW-1185">Reference proteome</keyword>
<name>A0ABR4XL87_9PORP</name>
<evidence type="ECO:0000313" key="13">
    <source>
        <dbReference type="Proteomes" id="UP000030101"/>
    </source>
</evidence>
<keyword evidence="6 10" id="KW-0812">Transmembrane</keyword>
<dbReference type="InterPro" id="IPR038770">
    <property type="entry name" value="Na+/solute_symporter_sf"/>
</dbReference>
<feature type="domain" description="RCK C-terminal" evidence="11">
    <location>
        <begin position="409"/>
        <end position="491"/>
    </location>
</feature>
<keyword evidence="7 10" id="KW-1133">Transmembrane helix</keyword>
<organism evidence="12 13">
    <name type="scientific">Porphyromonas canoris</name>
    <dbReference type="NCBI Taxonomy" id="36875"/>
    <lineage>
        <taxon>Bacteria</taxon>
        <taxon>Pseudomonadati</taxon>
        <taxon>Bacteroidota</taxon>
        <taxon>Bacteroidia</taxon>
        <taxon>Bacteroidales</taxon>
        <taxon>Porphyromonadaceae</taxon>
        <taxon>Porphyromonas</taxon>
    </lineage>
</organism>
<proteinExistence type="predicted"/>
<keyword evidence="5" id="KW-0633">Potassium transport</keyword>
<dbReference type="Pfam" id="PF00999">
    <property type="entry name" value="Na_H_Exchanger"/>
    <property type="match status" value="1"/>
</dbReference>
<dbReference type="PROSITE" id="PS51202">
    <property type="entry name" value="RCK_C"/>
    <property type="match status" value="1"/>
</dbReference>
<feature type="transmembrane region" description="Helical" evidence="10">
    <location>
        <begin position="6"/>
        <end position="26"/>
    </location>
</feature>
<evidence type="ECO:0000256" key="5">
    <source>
        <dbReference type="ARBA" id="ARBA00022538"/>
    </source>
</evidence>
<dbReference type="PANTHER" id="PTHR32507:SF7">
    <property type="entry name" value="K(+)_H(+) ANTIPORTER NHAP2"/>
    <property type="match status" value="1"/>
</dbReference>
<evidence type="ECO:0000256" key="9">
    <source>
        <dbReference type="ARBA" id="ARBA00023136"/>
    </source>
</evidence>
<feature type="transmembrane region" description="Helical" evidence="10">
    <location>
        <begin position="228"/>
        <end position="247"/>
    </location>
</feature>
<dbReference type="Proteomes" id="UP000030101">
    <property type="component" value="Unassembled WGS sequence"/>
</dbReference>
<evidence type="ECO:0000313" key="12">
    <source>
        <dbReference type="EMBL" id="KGN92595.1"/>
    </source>
</evidence>
<dbReference type="PANTHER" id="PTHR32507">
    <property type="entry name" value="NA(+)/H(+) ANTIPORTER 1"/>
    <property type="match status" value="1"/>
</dbReference>
<evidence type="ECO:0000256" key="10">
    <source>
        <dbReference type="SAM" id="Phobius"/>
    </source>
</evidence>
<evidence type="ECO:0000256" key="4">
    <source>
        <dbReference type="ARBA" id="ARBA00022475"/>
    </source>
</evidence>
<dbReference type="Gene3D" id="1.20.1530.20">
    <property type="match status" value="1"/>
</dbReference>
<dbReference type="SUPFAM" id="SSF116726">
    <property type="entry name" value="TrkA C-terminal domain-like"/>
    <property type="match status" value="1"/>
</dbReference>
<dbReference type="NCBIfam" id="NF003715">
    <property type="entry name" value="PRK05326.1-2"/>
    <property type="match status" value="1"/>
</dbReference>
<keyword evidence="3" id="KW-0050">Antiport</keyword>
<keyword evidence="2" id="KW-0813">Transport</keyword>
<protein>
    <submittedName>
        <fullName evidence="12">Potassium transporter</fullName>
    </submittedName>
</protein>
<feature type="transmembrane region" description="Helical" evidence="10">
    <location>
        <begin position="57"/>
        <end position="77"/>
    </location>
</feature>